<feature type="repeat" description="PPR" evidence="2">
    <location>
        <begin position="780"/>
        <end position="810"/>
    </location>
</feature>
<feature type="repeat" description="PPR" evidence="2">
    <location>
        <begin position="640"/>
        <end position="674"/>
    </location>
</feature>
<dbReference type="Pfam" id="PF01535">
    <property type="entry name" value="PPR"/>
    <property type="match status" value="3"/>
</dbReference>
<feature type="region of interest" description="Disordered" evidence="3">
    <location>
        <begin position="136"/>
        <end position="215"/>
    </location>
</feature>
<feature type="repeat" description="PPR" evidence="2">
    <location>
        <begin position="710"/>
        <end position="744"/>
    </location>
</feature>
<feature type="compositionally biased region" description="Basic and acidic residues" evidence="3">
    <location>
        <begin position="233"/>
        <end position="243"/>
    </location>
</feature>
<feature type="repeat" description="PPR" evidence="2">
    <location>
        <begin position="918"/>
        <end position="952"/>
    </location>
</feature>
<name>A0A1Y1I521_KLENI</name>
<feature type="repeat" description="PPR" evidence="2">
    <location>
        <begin position="813"/>
        <end position="847"/>
    </location>
</feature>
<dbReference type="OrthoDB" id="185373at2759"/>
<evidence type="ECO:0000256" key="3">
    <source>
        <dbReference type="SAM" id="MobiDB-lite"/>
    </source>
</evidence>
<accession>A0A1Y1I521</accession>
<evidence type="ECO:0000256" key="2">
    <source>
        <dbReference type="PROSITE-ProRule" id="PRU00708"/>
    </source>
</evidence>
<protein>
    <submittedName>
        <fullName evidence="4">Putative Pentatricopeptide repeat domain containing protein</fullName>
    </submittedName>
</protein>
<evidence type="ECO:0000256" key="1">
    <source>
        <dbReference type="ARBA" id="ARBA00022737"/>
    </source>
</evidence>
<organism evidence="4 5">
    <name type="scientific">Klebsormidium nitens</name>
    <name type="common">Green alga</name>
    <name type="synonym">Ulothrix nitens</name>
    <dbReference type="NCBI Taxonomy" id="105231"/>
    <lineage>
        <taxon>Eukaryota</taxon>
        <taxon>Viridiplantae</taxon>
        <taxon>Streptophyta</taxon>
        <taxon>Klebsormidiophyceae</taxon>
        <taxon>Klebsormidiales</taxon>
        <taxon>Klebsormidiaceae</taxon>
        <taxon>Klebsormidium</taxon>
    </lineage>
</organism>
<sequence length="1235" mass="135798">MSNAMALLDCKPGVRSNLRHWQPAAQRTNPLLGQEVSLVAGCRNSVVSPLRHWIGASRRAPLLSAGFECGANGAWKRHSGGAKKVGARGARLDLDCFSKSGGTVEKVASSCGRPHSKGKPFQLSRNKTRAEVLNASTGGQSGVEFASQSVGPQAASTESEYEEAEYAVGRTGGAEESQPVASTSGRGETILPSGAESKSGRRARGNASRQFRYDGGERTRARWDLNMIETESPEAKEQKRARAEVLGGSEENGRQKPALGARFDTETNGGTHLGAVSGNGVGTEGSEAREGGPKEAQMHTDESADANLEERRTRRGGLLERGGNADFAPSLQSLLLTLKSANNSPPPPSASASFPGQKDDPREWRRPLPPSDAPETAPPKRNRRRSKARQLEPHLVTQVVEELKREPQWGNIAGILDKWEGRTSLRNYELLMKELCWQGDYLRSVKAFAWMKEQRKWYRPRVEIYNHLLQMLSRYGKLDFIRGLFKEMDLYSVMPNSESWQALISAHGKAGSTEGAVWAFEEMQRRGVPANNWSYNCLLSAFAHGREWQRALEYLDKMQADGISPDRVTFNTVLSACRNGGQFERAIDIFESLPKLGICPNRVTCNTMITVYSRIGHFEKVTALFEEMLSAPGGSQQRPDLLTYNSVLQAYSMSGDIERAGALFDRMLQQGPRPSLVTWNTLMSAYAKLGRHEEARALLLRLRQYGKRPDVVSYSTLLSAYAKAGLAKEARGVFEEMTNEGVKPNAVTYNAVMDAYAKSNDHAAALTWLEKMRADGVTPNVVTYTTLINACGRAGRIEEAARVLDEAGESSVNVVTFNAMIHSCGANDAFDAAIRVFEAMRVSGLQPNIATYNGVLDSFGRAGKLDEMEQAFQQMLREGLVPTVETFTIMIDLYGKKGLPEEAWRTYEAMKAAGCPPNIVTMTSLINACAKGNMYYEGLLAWQELLAMGLEPDVVTYGALIEMCNKNGNFDVALEFGEKMRDSARRAGGLKPNLVIYNQLLAAAGRQRDFDLCVELFQELQDNGHAPNNWTFHALMDAFGSAGRPDKVERIFREMHNVFGVDANLVSYNLLVGAYARVINSRALDIFEEMKEKGIAPSVMTYNWVLMYMRKAGTGPQKAIRLFSEMVAGGVAPTAISYVEMVRILQRAGMDEEAAAMQKELELVQGDDAIMRVAELTSERQVSSRGNAEVDSRGSSDLETDNPEELLENKAGLSDGLEGEAGWRHLLVATERGVD</sequence>
<dbReference type="OMA" id="AFWIFHQ"/>
<dbReference type="AlphaFoldDB" id="A0A1Y1I521"/>
<gene>
    <name evidence="4" type="ORF">KFL_001820140</name>
</gene>
<feature type="compositionally biased region" description="Basic and acidic residues" evidence="3">
    <location>
        <begin position="286"/>
        <end position="310"/>
    </location>
</feature>
<dbReference type="Pfam" id="PF12854">
    <property type="entry name" value="PPR_1"/>
    <property type="match status" value="1"/>
</dbReference>
<dbReference type="Pfam" id="PF13041">
    <property type="entry name" value="PPR_2"/>
    <property type="match status" value="5"/>
</dbReference>
<feature type="repeat" description="PPR" evidence="2">
    <location>
        <begin position="1098"/>
        <end position="1133"/>
    </location>
</feature>
<feature type="compositionally biased region" description="Basic and acidic residues" evidence="3">
    <location>
        <begin position="357"/>
        <end position="366"/>
    </location>
</feature>
<dbReference type="PANTHER" id="PTHR47942">
    <property type="entry name" value="TETRATRICOPEPTIDE REPEAT (TPR)-LIKE SUPERFAMILY PROTEIN-RELATED"/>
    <property type="match status" value="1"/>
</dbReference>
<dbReference type="PANTHER" id="PTHR47942:SF63">
    <property type="entry name" value="PENTATRICOPEPTIDE REPEAT-CONTAINING PROTEIN"/>
    <property type="match status" value="1"/>
</dbReference>
<dbReference type="Proteomes" id="UP000054558">
    <property type="component" value="Unassembled WGS sequence"/>
</dbReference>
<proteinExistence type="predicted"/>
<feature type="repeat" description="PPR" evidence="2">
    <location>
        <begin position="993"/>
        <end position="1027"/>
    </location>
</feature>
<feature type="repeat" description="PPR" evidence="2">
    <location>
        <begin position="566"/>
        <end position="600"/>
    </location>
</feature>
<dbReference type="SUPFAM" id="SSF48452">
    <property type="entry name" value="TPR-like"/>
    <property type="match status" value="2"/>
</dbReference>
<dbReference type="STRING" id="105231.A0A1Y1I521"/>
<feature type="region of interest" description="Disordered" evidence="3">
    <location>
        <begin position="1180"/>
        <end position="1216"/>
    </location>
</feature>
<feature type="region of interest" description="Disordered" evidence="3">
    <location>
        <begin position="107"/>
        <end position="126"/>
    </location>
</feature>
<feature type="repeat" description="PPR" evidence="2">
    <location>
        <begin position="601"/>
        <end position="631"/>
    </location>
</feature>
<evidence type="ECO:0000313" key="5">
    <source>
        <dbReference type="Proteomes" id="UP000054558"/>
    </source>
</evidence>
<evidence type="ECO:0000313" key="4">
    <source>
        <dbReference type="EMBL" id="GAQ84261.1"/>
    </source>
</evidence>
<dbReference type="NCBIfam" id="TIGR00756">
    <property type="entry name" value="PPR"/>
    <property type="match status" value="15"/>
</dbReference>
<feature type="repeat" description="PPR" evidence="2">
    <location>
        <begin position="1028"/>
        <end position="1058"/>
    </location>
</feature>
<feature type="region of interest" description="Disordered" evidence="3">
    <location>
        <begin position="339"/>
        <end position="392"/>
    </location>
</feature>
<feature type="repeat" description="PPR" evidence="2">
    <location>
        <begin position="848"/>
        <end position="882"/>
    </location>
</feature>
<reference evidence="4 5" key="1">
    <citation type="journal article" date="2014" name="Nat. Commun.">
        <title>Klebsormidium flaccidum genome reveals primary factors for plant terrestrial adaptation.</title>
        <authorList>
            <person name="Hori K."/>
            <person name="Maruyama F."/>
            <person name="Fujisawa T."/>
            <person name="Togashi T."/>
            <person name="Yamamoto N."/>
            <person name="Seo M."/>
            <person name="Sato S."/>
            <person name="Yamada T."/>
            <person name="Mori H."/>
            <person name="Tajima N."/>
            <person name="Moriyama T."/>
            <person name="Ikeuchi M."/>
            <person name="Watanabe M."/>
            <person name="Wada H."/>
            <person name="Kobayashi K."/>
            <person name="Saito M."/>
            <person name="Masuda T."/>
            <person name="Sasaki-Sekimoto Y."/>
            <person name="Mashiguchi K."/>
            <person name="Awai K."/>
            <person name="Shimojima M."/>
            <person name="Masuda S."/>
            <person name="Iwai M."/>
            <person name="Nobusawa T."/>
            <person name="Narise T."/>
            <person name="Kondo S."/>
            <person name="Saito H."/>
            <person name="Sato R."/>
            <person name="Murakawa M."/>
            <person name="Ihara Y."/>
            <person name="Oshima-Yamada Y."/>
            <person name="Ohtaka K."/>
            <person name="Satoh M."/>
            <person name="Sonobe K."/>
            <person name="Ishii M."/>
            <person name="Ohtani R."/>
            <person name="Kanamori-Sato M."/>
            <person name="Honoki R."/>
            <person name="Miyazaki D."/>
            <person name="Mochizuki H."/>
            <person name="Umetsu J."/>
            <person name="Higashi K."/>
            <person name="Shibata D."/>
            <person name="Kamiya Y."/>
            <person name="Sato N."/>
            <person name="Nakamura Y."/>
            <person name="Tabata S."/>
            <person name="Ida S."/>
            <person name="Kurokawa K."/>
            <person name="Ohta H."/>
        </authorList>
    </citation>
    <scope>NUCLEOTIDE SEQUENCE [LARGE SCALE GENOMIC DNA]</scope>
    <source>
        <strain evidence="4 5">NIES-2285</strain>
    </source>
</reference>
<dbReference type="InterPro" id="IPR011990">
    <property type="entry name" value="TPR-like_helical_dom_sf"/>
</dbReference>
<keyword evidence="1" id="KW-0677">Repeat</keyword>
<feature type="repeat" description="PPR" evidence="2">
    <location>
        <begin position="745"/>
        <end position="779"/>
    </location>
</feature>
<dbReference type="InterPro" id="IPR051222">
    <property type="entry name" value="PPR/CCM1_RNA-binding"/>
</dbReference>
<feature type="region of interest" description="Disordered" evidence="3">
    <location>
        <begin position="228"/>
        <end position="310"/>
    </location>
</feature>
<keyword evidence="5" id="KW-1185">Reference proteome</keyword>
<feature type="repeat" description="PPR" evidence="2">
    <location>
        <begin position="496"/>
        <end position="530"/>
    </location>
</feature>
<feature type="repeat" description="PPR" evidence="2">
    <location>
        <begin position="531"/>
        <end position="565"/>
    </location>
</feature>
<dbReference type="InterPro" id="IPR002885">
    <property type="entry name" value="PPR_rpt"/>
</dbReference>
<feature type="repeat" description="PPR" evidence="2">
    <location>
        <begin position="675"/>
        <end position="709"/>
    </location>
</feature>
<dbReference type="EMBL" id="DF237131">
    <property type="protein sequence ID" value="GAQ84261.1"/>
    <property type="molecule type" value="Genomic_DNA"/>
</dbReference>
<feature type="repeat" description="PPR" evidence="2">
    <location>
        <begin position="953"/>
        <end position="987"/>
    </location>
</feature>
<dbReference type="PROSITE" id="PS51375">
    <property type="entry name" value="PPR"/>
    <property type="match status" value="18"/>
</dbReference>
<dbReference type="Gene3D" id="1.25.40.10">
    <property type="entry name" value="Tetratricopeptide repeat domain"/>
    <property type="match status" value="7"/>
</dbReference>
<feature type="repeat" description="PPR" evidence="2">
    <location>
        <begin position="1064"/>
        <end position="1097"/>
    </location>
</feature>
<feature type="repeat" description="PPR" evidence="2">
    <location>
        <begin position="883"/>
        <end position="917"/>
    </location>
</feature>
<dbReference type="Pfam" id="PF13812">
    <property type="entry name" value="PPR_3"/>
    <property type="match status" value="2"/>
</dbReference>